<sequence>MALRRCSIESCGNPADRSIGSCMICAKHLCGDHLRAADAHTCPSVDRDPEAYYAALGAANKHHLEALLRKINVKALQSAASRARQDIPCRIPAFADHINDPATRTAVVSSQCGGQNCHVDIEFADGVIWIARIRLEHPLLPPPGVQARIFMSEVATFEFLARTRVPAPRVYGYELEAPGNFVGTSYILMEKLAGKPLDWNSANAEQRARVMEQLADVYLELERHPIPLAGSLFPLSSGVAELGGPRVQVGIFAQAPCFETPEQDGGLGPFETLEAAYTALIRQQLQAIANHEISRLPVDNYLSFLWQLNALSELVAESASRTGPFYLKHFDDKGDHILIDDDYNITGLIDWEFASAEAKELAFSSPCMMWSVDEFFDGDNSLSEDEVRFAAIFEQRGRRDLGEMVRGGRRWQRYLLFLGGIPRDMAEFEALFQALRKSFVVGEEESAAISSYADWKAGALTGFAKGDAQLQALMQDERGGLGGGKAERRKATKPINGPTMLP</sequence>
<dbReference type="SUPFAM" id="SSF118310">
    <property type="entry name" value="AN1-like Zinc finger"/>
    <property type="match status" value="1"/>
</dbReference>
<evidence type="ECO:0000313" key="3">
    <source>
        <dbReference type="EMBL" id="KAK3392878.1"/>
    </source>
</evidence>
<feature type="region of interest" description="Disordered" evidence="1">
    <location>
        <begin position="478"/>
        <end position="502"/>
    </location>
</feature>
<comment type="caution">
    <text evidence="3">The sequence shown here is derived from an EMBL/GenBank/DDBJ whole genome shotgun (WGS) entry which is preliminary data.</text>
</comment>
<dbReference type="SUPFAM" id="SSF56112">
    <property type="entry name" value="Protein kinase-like (PK-like)"/>
    <property type="match status" value="1"/>
</dbReference>
<dbReference type="AlphaFoldDB" id="A0AAE0P3T2"/>
<name>A0AAE0P3T2_9PEZI</name>
<accession>A0AAE0P3T2</accession>
<dbReference type="InterPro" id="IPR002575">
    <property type="entry name" value="Aminoglycoside_PTrfase"/>
</dbReference>
<dbReference type="PANTHER" id="PTHR21310:SF15">
    <property type="entry name" value="AMINOGLYCOSIDE PHOSPHOTRANSFERASE DOMAIN-CONTAINING PROTEIN"/>
    <property type="match status" value="1"/>
</dbReference>
<reference evidence="3" key="1">
    <citation type="journal article" date="2023" name="Mol. Phylogenet. Evol.">
        <title>Genome-scale phylogeny and comparative genomics of the fungal order Sordariales.</title>
        <authorList>
            <person name="Hensen N."/>
            <person name="Bonometti L."/>
            <person name="Westerberg I."/>
            <person name="Brannstrom I.O."/>
            <person name="Guillou S."/>
            <person name="Cros-Aarteil S."/>
            <person name="Calhoun S."/>
            <person name="Haridas S."/>
            <person name="Kuo A."/>
            <person name="Mondo S."/>
            <person name="Pangilinan J."/>
            <person name="Riley R."/>
            <person name="LaButti K."/>
            <person name="Andreopoulos B."/>
            <person name="Lipzen A."/>
            <person name="Chen C."/>
            <person name="Yan M."/>
            <person name="Daum C."/>
            <person name="Ng V."/>
            <person name="Clum A."/>
            <person name="Steindorff A."/>
            <person name="Ohm R.A."/>
            <person name="Martin F."/>
            <person name="Silar P."/>
            <person name="Natvig D.O."/>
            <person name="Lalanne C."/>
            <person name="Gautier V."/>
            <person name="Ament-Velasquez S.L."/>
            <person name="Kruys A."/>
            <person name="Hutchinson M.I."/>
            <person name="Powell A.J."/>
            <person name="Barry K."/>
            <person name="Miller A.N."/>
            <person name="Grigoriev I.V."/>
            <person name="Debuchy R."/>
            <person name="Gladieux P."/>
            <person name="Hiltunen Thoren M."/>
            <person name="Johannesson H."/>
        </authorList>
    </citation>
    <scope>NUCLEOTIDE SEQUENCE</scope>
    <source>
        <strain evidence="3">CBS 232.78</strain>
    </source>
</reference>
<protein>
    <recommendedName>
        <fullName evidence="2">Aminoglycoside phosphotransferase domain-containing protein</fullName>
    </recommendedName>
</protein>
<dbReference type="PANTHER" id="PTHR21310">
    <property type="entry name" value="AMINOGLYCOSIDE PHOSPHOTRANSFERASE-RELATED-RELATED"/>
    <property type="match status" value="1"/>
</dbReference>
<dbReference type="EMBL" id="JAULSW010000001">
    <property type="protein sequence ID" value="KAK3392878.1"/>
    <property type="molecule type" value="Genomic_DNA"/>
</dbReference>
<dbReference type="Proteomes" id="UP001285441">
    <property type="component" value="Unassembled WGS sequence"/>
</dbReference>
<dbReference type="InterPro" id="IPR035896">
    <property type="entry name" value="AN1-like_Znf"/>
</dbReference>
<reference evidence="3" key="2">
    <citation type="submission" date="2023-06" db="EMBL/GenBank/DDBJ databases">
        <authorList>
            <consortium name="Lawrence Berkeley National Laboratory"/>
            <person name="Haridas S."/>
            <person name="Hensen N."/>
            <person name="Bonometti L."/>
            <person name="Westerberg I."/>
            <person name="Brannstrom I.O."/>
            <person name="Guillou S."/>
            <person name="Cros-Aarteil S."/>
            <person name="Calhoun S."/>
            <person name="Kuo A."/>
            <person name="Mondo S."/>
            <person name="Pangilinan J."/>
            <person name="Riley R."/>
            <person name="LaButti K."/>
            <person name="Andreopoulos B."/>
            <person name="Lipzen A."/>
            <person name="Chen C."/>
            <person name="Yanf M."/>
            <person name="Daum C."/>
            <person name="Ng V."/>
            <person name="Clum A."/>
            <person name="Steindorff A."/>
            <person name="Ohm R."/>
            <person name="Martin F."/>
            <person name="Silar P."/>
            <person name="Natvig D."/>
            <person name="Lalanne C."/>
            <person name="Gautier V."/>
            <person name="Ament-velasquez S.L."/>
            <person name="Kruys A."/>
            <person name="Hutchinson M.I."/>
            <person name="Powell A.J."/>
            <person name="Barry K."/>
            <person name="Miller A.N."/>
            <person name="Grigoriev I.V."/>
            <person name="Debuchy R."/>
            <person name="Gladieux P."/>
            <person name="Thoren M.H."/>
            <person name="Johannesson H."/>
        </authorList>
    </citation>
    <scope>NUCLEOTIDE SEQUENCE</scope>
    <source>
        <strain evidence="3">CBS 232.78</strain>
    </source>
</reference>
<gene>
    <name evidence="3" type="ORF">B0H63DRAFT_504897</name>
</gene>
<feature type="domain" description="Aminoglycoside phosphotransferase" evidence="2">
    <location>
        <begin position="141"/>
        <end position="355"/>
    </location>
</feature>
<evidence type="ECO:0000313" key="4">
    <source>
        <dbReference type="Proteomes" id="UP001285441"/>
    </source>
</evidence>
<dbReference type="InterPro" id="IPR051678">
    <property type="entry name" value="AGP_Transferase"/>
</dbReference>
<dbReference type="InterPro" id="IPR011009">
    <property type="entry name" value="Kinase-like_dom_sf"/>
</dbReference>
<dbReference type="Gene3D" id="3.90.1200.10">
    <property type="match status" value="1"/>
</dbReference>
<dbReference type="Pfam" id="PF01636">
    <property type="entry name" value="APH"/>
    <property type="match status" value="1"/>
</dbReference>
<organism evidence="3 4">
    <name type="scientific">Podospora didyma</name>
    <dbReference type="NCBI Taxonomy" id="330526"/>
    <lineage>
        <taxon>Eukaryota</taxon>
        <taxon>Fungi</taxon>
        <taxon>Dikarya</taxon>
        <taxon>Ascomycota</taxon>
        <taxon>Pezizomycotina</taxon>
        <taxon>Sordariomycetes</taxon>
        <taxon>Sordariomycetidae</taxon>
        <taxon>Sordariales</taxon>
        <taxon>Podosporaceae</taxon>
        <taxon>Podospora</taxon>
    </lineage>
</organism>
<proteinExistence type="predicted"/>
<evidence type="ECO:0000259" key="2">
    <source>
        <dbReference type="Pfam" id="PF01636"/>
    </source>
</evidence>
<keyword evidence="4" id="KW-1185">Reference proteome</keyword>
<evidence type="ECO:0000256" key="1">
    <source>
        <dbReference type="SAM" id="MobiDB-lite"/>
    </source>
</evidence>